<name>A0A5D2Y1Q8_GOSMU</name>
<gene>
    <name evidence="2" type="ORF">E1A91_A09G240100v1</name>
</gene>
<evidence type="ECO:0000256" key="1">
    <source>
        <dbReference type="SAM" id="MobiDB-lite"/>
    </source>
</evidence>
<reference evidence="2 3" key="1">
    <citation type="submission" date="2019-07" db="EMBL/GenBank/DDBJ databases">
        <title>WGS assembly of Gossypium mustelinum.</title>
        <authorList>
            <person name="Chen Z.J."/>
            <person name="Sreedasyam A."/>
            <person name="Ando A."/>
            <person name="Song Q."/>
            <person name="De L."/>
            <person name="Hulse-Kemp A."/>
            <person name="Ding M."/>
            <person name="Ye W."/>
            <person name="Kirkbride R."/>
            <person name="Jenkins J."/>
            <person name="Plott C."/>
            <person name="Lovell J."/>
            <person name="Lin Y.-M."/>
            <person name="Vaughn R."/>
            <person name="Liu B."/>
            <person name="Li W."/>
            <person name="Simpson S."/>
            <person name="Scheffler B."/>
            <person name="Saski C."/>
            <person name="Grover C."/>
            <person name="Hu G."/>
            <person name="Conover J."/>
            <person name="Carlson J."/>
            <person name="Shu S."/>
            <person name="Boston L."/>
            <person name="Williams M."/>
            <person name="Peterson D."/>
            <person name="Mcgee K."/>
            <person name="Jones D."/>
            <person name="Wendel J."/>
            <person name="Stelly D."/>
            <person name="Grimwood J."/>
            <person name="Schmutz J."/>
        </authorList>
    </citation>
    <scope>NUCLEOTIDE SEQUENCE [LARGE SCALE GENOMIC DNA]</scope>
    <source>
        <strain evidence="2">1408120.09</strain>
    </source>
</reference>
<protein>
    <submittedName>
        <fullName evidence="2">Uncharacterized protein</fullName>
    </submittedName>
</protein>
<proteinExistence type="predicted"/>
<evidence type="ECO:0000313" key="3">
    <source>
        <dbReference type="Proteomes" id="UP000323597"/>
    </source>
</evidence>
<feature type="compositionally biased region" description="Gly residues" evidence="1">
    <location>
        <begin position="40"/>
        <end position="90"/>
    </location>
</feature>
<organism evidence="2 3">
    <name type="scientific">Gossypium mustelinum</name>
    <name type="common">Cotton</name>
    <name type="synonym">Gossypium caicoense</name>
    <dbReference type="NCBI Taxonomy" id="34275"/>
    <lineage>
        <taxon>Eukaryota</taxon>
        <taxon>Viridiplantae</taxon>
        <taxon>Streptophyta</taxon>
        <taxon>Embryophyta</taxon>
        <taxon>Tracheophyta</taxon>
        <taxon>Spermatophyta</taxon>
        <taxon>Magnoliopsida</taxon>
        <taxon>eudicotyledons</taxon>
        <taxon>Gunneridae</taxon>
        <taxon>Pentapetalae</taxon>
        <taxon>rosids</taxon>
        <taxon>malvids</taxon>
        <taxon>Malvales</taxon>
        <taxon>Malvaceae</taxon>
        <taxon>Malvoideae</taxon>
        <taxon>Gossypium</taxon>
    </lineage>
</organism>
<keyword evidence="3" id="KW-1185">Reference proteome</keyword>
<evidence type="ECO:0000313" key="2">
    <source>
        <dbReference type="EMBL" id="TYJ20127.1"/>
    </source>
</evidence>
<dbReference type="Proteomes" id="UP000323597">
    <property type="component" value="Chromosome A09"/>
</dbReference>
<dbReference type="EMBL" id="CM017644">
    <property type="protein sequence ID" value="TYJ20126.1"/>
    <property type="molecule type" value="Genomic_DNA"/>
</dbReference>
<dbReference type="AlphaFoldDB" id="A0A5D2Y1Q8"/>
<feature type="region of interest" description="Disordered" evidence="1">
    <location>
        <begin position="40"/>
        <end position="97"/>
    </location>
</feature>
<sequence>MTEHTKTKDGPFGDGISGLLGGGISGGMLGVGISGGIDGGGTLPGGVEGGGSTSGGGRGTTSGPTGGGPNGGFGKSGPGSGPGRPSGGGSPVVNSNGASEGLTLGVLGISGGDGETERGLYFGPETISIGTPKELSANRRSRRDDCGDNFVVVGKMGNLTVVDLKENKGRIFKKLGAVNMIGLRENFMELKI</sequence>
<accession>A0A5D2Y1Q8</accession>
<dbReference type="EMBL" id="CM017644">
    <property type="protein sequence ID" value="TYJ20127.1"/>
    <property type="molecule type" value="Genomic_DNA"/>
</dbReference>